<dbReference type="GO" id="GO:0005975">
    <property type="term" value="P:carbohydrate metabolic process"/>
    <property type="evidence" value="ECO:0007669"/>
    <property type="project" value="InterPro"/>
</dbReference>
<feature type="domain" description="Glycoside hydrolase family 2 immunoglobulin-like beta-sandwich" evidence="4">
    <location>
        <begin position="161"/>
        <end position="250"/>
    </location>
</feature>
<accession>A0A395VC93</accession>
<dbReference type="Pfam" id="PF18565">
    <property type="entry name" value="Glyco_hydro2_C5"/>
    <property type="match status" value="1"/>
</dbReference>
<comment type="similarity">
    <text evidence="1">Belongs to the glycosyl hydrolase 2 family.</text>
</comment>
<dbReference type="SUPFAM" id="SSF51445">
    <property type="entry name" value="(Trans)glycosidases"/>
    <property type="match status" value="1"/>
</dbReference>
<dbReference type="SUPFAM" id="SSF49303">
    <property type="entry name" value="beta-Galactosidase/glucuronidase domain"/>
    <property type="match status" value="1"/>
</dbReference>
<name>A0A395VC93_9FIRM</name>
<evidence type="ECO:0000313" key="9">
    <source>
        <dbReference type="Proteomes" id="UP000266172"/>
    </source>
</evidence>
<sequence length="807" mass="90380">MSKKHKNMERIRFNKDWTFKNDITGGDEIKVTLPHDAMQTEKRLQNMKNGAAAGFFPGGRYVYLKNFYAPHEWDGKCILIEFEGIYQNSSVYVNGKYIGGWIYGYTGFVLELSEQLNYGEDNEIRVIADNTRTPNSRWYTGSGIYRNVNLYVGNKNHIAVDGIQVTTKSIDPAVICVKTEIEATEDCDVTIKVYDGDTLVASSVGLNAKLTIKDEKLWSDESPHLYRVECNLVNNAGEVIDRQEIKTGIRLLAWSAEHGLEINNKSVKLRGGCIHHDNGILGSRAIDYAEERKVKILKDAGFNAIRSAHNPASKALLSACDKYGMYVMDEAFDQWQFMKVEYDYSIYFDEQHEADLCAMIRKDISHPSVIMYSIGNEIGDTGKQSGVEISRELARICHEEDNTRPVVNCINPVVSSMGGSKSKCTSLDEVNPYEETKNSQATASLLANIIVTVVPFIRKIMGKPEKVEKLLRPCFDELDIVGLNYAEDCYEPHHKHDPMRIMVGSETYPHSMAKRWPLIEKNSYLIGDFMWTAIDYLGEAGVGVPIYGTTRGGFNRPYPCVSAGCGVINLLGEMETEGYAANIAWGLYKKPYIAVRPVNHSGEKHFFGMWRDTDAISSWSFKGCEGRKAEIEVYSIGKYIELFQDGVSIGRKELVDTKACFETVYKQGELKAVSYDELGNVIAEETIKTAGKEDVIRVIPEKTELYADGEDVTFVLVKLTDHNGIVKLLEDRMVIVDVTGPAEIIAIGSREPITEERYMGNCFTTSNGTLGFYVRSTGEEGEAIISVSAEGIDTVEIRKIQCCTKRG</sequence>
<dbReference type="SUPFAM" id="SSF49785">
    <property type="entry name" value="Galactose-binding domain-like"/>
    <property type="match status" value="1"/>
</dbReference>
<dbReference type="Pfam" id="PF00703">
    <property type="entry name" value="Glyco_hydro_2"/>
    <property type="match status" value="1"/>
</dbReference>
<dbReference type="InterPro" id="IPR006101">
    <property type="entry name" value="Glyco_hydro_2"/>
</dbReference>
<dbReference type="InterPro" id="IPR032311">
    <property type="entry name" value="DUF4982"/>
</dbReference>
<proteinExistence type="inferred from homology"/>
<dbReference type="Pfam" id="PF02836">
    <property type="entry name" value="Glyco_hydro_2_C"/>
    <property type="match status" value="1"/>
</dbReference>
<dbReference type="InterPro" id="IPR006103">
    <property type="entry name" value="Glyco_hydro_2_cat"/>
</dbReference>
<evidence type="ECO:0000259" key="5">
    <source>
        <dbReference type="Pfam" id="PF02836"/>
    </source>
</evidence>
<evidence type="ECO:0000256" key="2">
    <source>
        <dbReference type="ARBA" id="ARBA00022801"/>
    </source>
</evidence>
<dbReference type="InterPro" id="IPR008979">
    <property type="entry name" value="Galactose-bd-like_sf"/>
</dbReference>
<dbReference type="Gene3D" id="2.60.120.260">
    <property type="entry name" value="Galactose-binding domain-like"/>
    <property type="match status" value="1"/>
</dbReference>
<keyword evidence="2 8" id="KW-0378">Hydrolase</keyword>
<protein>
    <submittedName>
        <fullName evidence="8">Glycoside hydrolase family 2 protein</fullName>
    </submittedName>
</protein>
<dbReference type="PANTHER" id="PTHR42732:SF1">
    <property type="entry name" value="BETA-MANNOSIDASE"/>
    <property type="match status" value="1"/>
</dbReference>
<evidence type="ECO:0000313" key="8">
    <source>
        <dbReference type="EMBL" id="RGS41269.1"/>
    </source>
</evidence>
<dbReference type="AlphaFoldDB" id="A0A395VC93"/>
<evidence type="ECO:0000256" key="1">
    <source>
        <dbReference type="ARBA" id="ARBA00007401"/>
    </source>
</evidence>
<dbReference type="InterPro" id="IPR017853">
    <property type="entry name" value="GH"/>
</dbReference>
<dbReference type="InterPro" id="IPR036156">
    <property type="entry name" value="Beta-gal/glucu_dom_sf"/>
</dbReference>
<dbReference type="InterPro" id="IPR013783">
    <property type="entry name" value="Ig-like_fold"/>
</dbReference>
<dbReference type="InterPro" id="IPR006102">
    <property type="entry name" value="Ig-like_GH2"/>
</dbReference>
<dbReference type="Gene3D" id="2.60.40.10">
    <property type="entry name" value="Immunoglobulins"/>
    <property type="match status" value="3"/>
</dbReference>
<comment type="caution">
    <text evidence="8">The sequence shown here is derived from an EMBL/GenBank/DDBJ whole genome shotgun (WGS) entry which is preliminary data.</text>
</comment>
<dbReference type="Gene3D" id="3.20.20.80">
    <property type="entry name" value="Glycosidases"/>
    <property type="match status" value="1"/>
</dbReference>
<dbReference type="EMBL" id="QRVL01000003">
    <property type="protein sequence ID" value="RGS41269.1"/>
    <property type="molecule type" value="Genomic_DNA"/>
</dbReference>
<dbReference type="GO" id="GO:0004553">
    <property type="term" value="F:hydrolase activity, hydrolyzing O-glycosyl compounds"/>
    <property type="evidence" value="ECO:0007669"/>
    <property type="project" value="InterPro"/>
</dbReference>
<dbReference type="Proteomes" id="UP000266172">
    <property type="component" value="Unassembled WGS sequence"/>
</dbReference>
<evidence type="ECO:0000256" key="3">
    <source>
        <dbReference type="ARBA" id="ARBA00023295"/>
    </source>
</evidence>
<reference evidence="8 9" key="1">
    <citation type="submission" date="2018-08" db="EMBL/GenBank/DDBJ databases">
        <title>A genome reference for cultivated species of the human gut microbiota.</title>
        <authorList>
            <person name="Zou Y."/>
            <person name="Xue W."/>
            <person name="Luo G."/>
        </authorList>
    </citation>
    <scope>NUCLEOTIDE SEQUENCE [LARGE SCALE GENOMIC DNA]</scope>
    <source>
        <strain evidence="8 9">AF22-12AC</strain>
    </source>
</reference>
<dbReference type="PANTHER" id="PTHR42732">
    <property type="entry name" value="BETA-GALACTOSIDASE"/>
    <property type="match status" value="1"/>
</dbReference>
<evidence type="ECO:0000259" key="6">
    <source>
        <dbReference type="Pfam" id="PF16355"/>
    </source>
</evidence>
<feature type="domain" description="Glycoside hydrolase family 2" evidence="7">
    <location>
        <begin position="696"/>
        <end position="797"/>
    </location>
</feature>
<feature type="domain" description="Glycoside hydrolase family 2 catalytic" evidence="5">
    <location>
        <begin position="260"/>
        <end position="407"/>
    </location>
</feature>
<keyword evidence="3" id="KW-0326">Glycosidase</keyword>
<organism evidence="8 9">
    <name type="scientific">Roseburia hominis</name>
    <dbReference type="NCBI Taxonomy" id="301301"/>
    <lineage>
        <taxon>Bacteria</taxon>
        <taxon>Bacillati</taxon>
        <taxon>Bacillota</taxon>
        <taxon>Clostridia</taxon>
        <taxon>Lachnospirales</taxon>
        <taxon>Lachnospiraceae</taxon>
        <taxon>Roseburia</taxon>
    </lineage>
</organism>
<dbReference type="InterPro" id="IPR051913">
    <property type="entry name" value="GH2_Domain-Containing"/>
</dbReference>
<feature type="domain" description="DUF4982" evidence="6">
    <location>
        <begin position="626"/>
        <end position="683"/>
    </location>
</feature>
<dbReference type="InterPro" id="IPR040605">
    <property type="entry name" value="Glyco_hydro2_dom5"/>
</dbReference>
<dbReference type="Pfam" id="PF16355">
    <property type="entry name" value="DUF4982"/>
    <property type="match status" value="1"/>
</dbReference>
<dbReference type="PRINTS" id="PR00132">
    <property type="entry name" value="GLHYDRLASE2"/>
</dbReference>
<gene>
    <name evidence="8" type="ORF">DWX93_06335</name>
</gene>
<evidence type="ECO:0000259" key="7">
    <source>
        <dbReference type="Pfam" id="PF18565"/>
    </source>
</evidence>
<evidence type="ECO:0000259" key="4">
    <source>
        <dbReference type="Pfam" id="PF00703"/>
    </source>
</evidence>